<evidence type="ECO:0000259" key="1">
    <source>
        <dbReference type="Pfam" id="PF24032"/>
    </source>
</evidence>
<dbReference type="EMBL" id="CP003639">
    <property type="protein sequence ID" value="AFM40339.1"/>
    <property type="molecule type" value="Genomic_DNA"/>
</dbReference>
<name>I4D3G5_DESAJ</name>
<protein>
    <recommendedName>
        <fullName evidence="1">YqbQ/XkdQ domain-containing protein</fullName>
    </recommendedName>
</protein>
<reference evidence="2 3" key="1">
    <citation type="journal article" date="2012" name="J. Bacteriol.">
        <title>Complete genome sequences of Desulfosporosinus orientis DSM765T, Desulfosporosinus youngiae DSM17734T, Desulfosporosinus meridiei DSM13257T, and Desulfosporosinus acidiphilus DSM22704T.</title>
        <authorList>
            <person name="Pester M."/>
            <person name="Brambilla E."/>
            <person name="Alazard D."/>
            <person name="Rattei T."/>
            <person name="Weinmaier T."/>
            <person name="Han J."/>
            <person name="Lucas S."/>
            <person name="Lapidus A."/>
            <person name="Cheng J.F."/>
            <person name="Goodwin L."/>
            <person name="Pitluck S."/>
            <person name="Peters L."/>
            <person name="Ovchinnikova G."/>
            <person name="Teshima H."/>
            <person name="Detter J.C."/>
            <person name="Han C.S."/>
            <person name="Tapia R."/>
            <person name="Land M.L."/>
            <person name="Hauser L."/>
            <person name="Kyrpides N.C."/>
            <person name="Ivanova N.N."/>
            <person name="Pagani I."/>
            <person name="Huntmann M."/>
            <person name="Wei C.L."/>
            <person name="Davenport K.W."/>
            <person name="Daligault H."/>
            <person name="Chain P.S."/>
            <person name="Chen A."/>
            <person name="Mavromatis K."/>
            <person name="Markowitz V."/>
            <person name="Szeto E."/>
            <person name="Mikhailova N."/>
            <person name="Pati A."/>
            <person name="Wagner M."/>
            <person name="Woyke T."/>
            <person name="Ollivier B."/>
            <person name="Klenk H.P."/>
            <person name="Spring S."/>
            <person name="Loy A."/>
        </authorList>
    </citation>
    <scope>NUCLEOTIDE SEQUENCE [LARGE SCALE GENOMIC DNA]</scope>
    <source>
        <strain evidence="3">DSM 22704 / JCM 16185 / SJ4</strain>
    </source>
</reference>
<dbReference type="AlphaFoldDB" id="I4D3G5"/>
<dbReference type="HOGENOM" id="CLU_060297_0_0_9"/>
<sequence>MIKIYSNYFGGSTDITMFCKTVQWSGDKSQVARKIDVTLAYAIFDKTQPNTQISPGTMVWLVDDVEGEIFRGIVFVRSLNSNQELQFTAYDLLIYFLKSKATYNFKNITAEAITAKVCQEVGVSVGSLEPTGVNISLIASNKTLYDIIMQAYSFASYSTGKQYFLLMNGTSLNCIEKGQNLINFTLDPKVNLINAVYDDSIEQMINKVKIYNSKKEFTGQILENKDWESHYGILQDTYTINKSKNTLIEASILLKGMEQEVEATALGNVNVITGTAVKTNIFYVSVLQNATWYVDTDVHTWEIGTNKYTMKLNLKSHNLMDMKEGKVDGE</sequence>
<proteinExistence type="predicted"/>
<organism evidence="2 3">
    <name type="scientific">Desulfosporosinus acidiphilus (strain DSM 22704 / JCM 16185 / SJ4)</name>
    <dbReference type="NCBI Taxonomy" id="646529"/>
    <lineage>
        <taxon>Bacteria</taxon>
        <taxon>Bacillati</taxon>
        <taxon>Bacillota</taxon>
        <taxon>Clostridia</taxon>
        <taxon>Eubacteriales</taxon>
        <taxon>Desulfitobacteriaceae</taxon>
        <taxon>Desulfosporosinus</taxon>
    </lineage>
</organism>
<dbReference type="OrthoDB" id="1698671at2"/>
<dbReference type="KEGG" id="dai:Desaci_1313"/>
<dbReference type="Pfam" id="PF24032">
    <property type="entry name" value="YQBQ"/>
    <property type="match status" value="1"/>
</dbReference>
<dbReference type="SUPFAM" id="SSF69279">
    <property type="entry name" value="Phage tail proteins"/>
    <property type="match status" value="1"/>
</dbReference>
<dbReference type="eggNOG" id="COG0791">
    <property type="taxonomic scope" value="Bacteria"/>
</dbReference>
<evidence type="ECO:0000313" key="2">
    <source>
        <dbReference type="EMBL" id="AFM40339.1"/>
    </source>
</evidence>
<accession>I4D3G5</accession>
<dbReference type="Proteomes" id="UP000002892">
    <property type="component" value="Chromosome"/>
</dbReference>
<dbReference type="InterPro" id="IPR056937">
    <property type="entry name" value="YqbQ/XkdQ"/>
</dbReference>
<feature type="domain" description="YqbQ/XkdQ" evidence="1">
    <location>
        <begin position="22"/>
        <end position="315"/>
    </location>
</feature>
<gene>
    <name evidence="2" type="ordered locus">Desaci_1313</name>
</gene>
<dbReference type="STRING" id="646529.Desaci_1313"/>
<keyword evidence="3" id="KW-1185">Reference proteome</keyword>
<evidence type="ECO:0000313" key="3">
    <source>
        <dbReference type="Proteomes" id="UP000002892"/>
    </source>
</evidence>